<evidence type="ECO:0000313" key="3">
    <source>
        <dbReference type="Proteomes" id="UP000586042"/>
    </source>
</evidence>
<feature type="domain" description="DUF1707" evidence="1">
    <location>
        <begin position="5"/>
        <end position="54"/>
    </location>
</feature>
<dbReference type="PANTHER" id="PTHR40763">
    <property type="entry name" value="MEMBRANE PROTEIN-RELATED"/>
    <property type="match status" value="1"/>
</dbReference>
<evidence type="ECO:0000313" key="2">
    <source>
        <dbReference type="EMBL" id="NUW36000.1"/>
    </source>
</evidence>
<organism evidence="2 3">
    <name type="scientific">Nonomuraea montanisoli</name>
    <dbReference type="NCBI Taxonomy" id="2741721"/>
    <lineage>
        <taxon>Bacteria</taxon>
        <taxon>Bacillati</taxon>
        <taxon>Actinomycetota</taxon>
        <taxon>Actinomycetes</taxon>
        <taxon>Streptosporangiales</taxon>
        <taxon>Streptosporangiaceae</taxon>
        <taxon>Nonomuraea</taxon>
    </lineage>
</organism>
<accession>A0A7Y6ID09</accession>
<dbReference type="Proteomes" id="UP000586042">
    <property type="component" value="Unassembled WGS sequence"/>
</dbReference>
<protein>
    <submittedName>
        <fullName evidence="2">DUF1707 domain-containing protein</fullName>
    </submittedName>
</protein>
<keyword evidence="3" id="KW-1185">Reference proteome</keyword>
<dbReference type="RefSeq" id="WP_175593446.1">
    <property type="nucleotide sequence ID" value="NZ_JABWGN010000013.1"/>
</dbReference>
<sequence length="168" mass="18276">MNALSDMDRERAVELVQQAYADGRLDPAELEQRLERALTATSSHELEPVVADLPDEAVVLSTTGGRVTRTGDWQVPRRLVIDSEYGRVRLDLSRAHVPHARIGIELRLGYGSATIILPAGASADIDGLRTGWGRVTCTAAGRPRPGELHVQVTGEMPYGRLTVRTARG</sequence>
<dbReference type="AlphaFoldDB" id="A0A7Y6ID09"/>
<dbReference type="Pfam" id="PF08044">
    <property type="entry name" value="DUF1707"/>
    <property type="match status" value="1"/>
</dbReference>
<dbReference type="InterPro" id="IPR012551">
    <property type="entry name" value="DUF1707_SHOCT-like"/>
</dbReference>
<comment type="caution">
    <text evidence="2">The sequence shown here is derived from an EMBL/GenBank/DDBJ whole genome shotgun (WGS) entry which is preliminary data.</text>
</comment>
<name>A0A7Y6ID09_9ACTN</name>
<dbReference type="EMBL" id="JABWGN010000013">
    <property type="protein sequence ID" value="NUW36000.1"/>
    <property type="molecule type" value="Genomic_DNA"/>
</dbReference>
<dbReference type="PANTHER" id="PTHR40763:SF5">
    <property type="entry name" value="MEMBRANE PROTEIN"/>
    <property type="match status" value="1"/>
</dbReference>
<evidence type="ECO:0000259" key="1">
    <source>
        <dbReference type="Pfam" id="PF08044"/>
    </source>
</evidence>
<gene>
    <name evidence="2" type="ORF">HTZ77_31960</name>
</gene>
<proteinExistence type="predicted"/>
<reference evidence="2 3" key="1">
    <citation type="submission" date="2020-06" db="EMBL/GenBank/DDBJ databases">
        <title>Nonomuraea sp. SMC257, a novel actinomycete isolated from soil.</title>
        <authorList>
            <person name="Chanama M."/>
        </authorList>
    </citation>
    <scope>NUCLEOTIDE SEQUENCE [LARGE SCALE GENOMIC DNA]</scope>
    <source>
        <strain evidence="2 3">SMC257</strain>
    </source>
</reference>